<dbReference type="PATRIC" id="fig|1423804.4.peg.1556"/>
<evidence type="ECO:0008006" key="3">
    <source>
        <dbReference type="Google" id="ProtNLM"/>
    </source>
</evidence>
<accession>A0A0R2EYC9</accession>
<name>A0A0R2EYC9_9LACO</name>
<evidence type="ECO:0000313" key="2">
    <source>
        <dbReference type="Proteomes" id="UP000051442"/>
    </source>
</evidence>
<gene>
    <name evidence="1" type="ORF">FD14_GL001435</name>
</gene>
<protein>
    <recommendedName>
        <fullName evidence="3">YopX protein domain-containing protein</fullName>
    </recommendedName>
</protein>
<dbReference type="RefSeq" id="WP_054734369.1">
    <property type="nucleotide sequence ID" value="NZ_AYZM01000131.1"/>
</dbReference>
<keyword evidence="2" id="KW-1185">Reference proteome</keyword>
<dbReference type="STRING" id="1423804.FD14_GL001435"/>
<dbReference type="Proteomes" id="UP000051442">
    <property type="component" value="Unassembled WGS sequence"/>
</dbReference>
<dbReference type="AlphaFoldDB" id="A0A0R2EYC9"/>
<organism evidence="1 2">
    <name type="scientific">Secundilactobacillus similis DSM 23365 = JCM 2765</name>
    <dbReference type="NCBI Taxonomy" id="1423804"/>
    <lineage>
        <taxon>Bacteria</taxon>
        <taxon>Bacillati</taxon>
        <taxon>Bacillota</taxon>
        <taxon>Bacilli</taxon>
        <taxon>Lactobacillales</taxon>
        <taxon>Lactobacillaceae</taxon>
        <taxon>Secundilactobacillus</taxon>
    </lineage>
</organism>
<evidence type="ECO:0000313" key="1">
    <source>
        <dbReference type="EMBL" id="KRN20646.1"/>
    </source>
</evidence>
<proteinExistence type="predicted"/>
<sequence>MVKDNNGNEIKYHDVLINEDGVIGFVVSGTNFKGKTTLGVVNSNIGLNDKLETFPDGVWEIVGNLETGKELEEVR</sequence>
<comment type="caution">
    <text evidence="1">The sequence shown here is derived from an EMBL/GenBank/DDBJ whole genome shotgun (WGS) entry which is preliminary data.</text>
</comment>
<reference evidence="1 2" key="1">
    <citation type="journal article" date="2015" name="Genome Announc.">
        <title>Expanding the biotechnology potential of lactobacilli through comparative genomics of 213 strains and associated genera.</title>
        <authorList>
            <person name="Sun Z."/>
            <person name="Harris H.M."/>
            <person name="McCann A."/>
            <person name="Guo C."/>
            <person name="Argimon S."/>
            <person name="Zhang W."/>
            <person name="Yang X."/>
            <person name="Jeffery I.B."/>
            <person name="Cooney J.C."/>
            <person name="Kagawa T.F."/>
            <person name="Liu W."/>
            <person name="Song Y."/>
            <person name="Salvetti E."/>
            <person name="Wrobel A."/>
            <person name="Rasinkangas P."/>
            <person name="Parkhill J."/>
            <person name="Rea M.C."/>
            <person name="O'Sullivan O."/>
            <person name="Ritari J."/>
            <person name="Douillard F.P."/>
            <person name="Paul Ross R."/>
            <person name="Yang R."/>
            <person name="Briner A.E."/>
            <person name="Felis G.E."/>
            <person name="de Vos W.M."/>
            <person name="Barrangou R."/>
            <person name="Klaenhammer T.R."/>
            <person name="Caufield P.W."/>
            <person name="Cui Y."/>
            <person name="Zhang H."/>
            <person name="O'Toole P.W."/>
        </authorList>
    </citation>
    <scope>NUCLEOTIDE SEQUENCE [LARGE SCALE GENOMIC DNA]</scope>
    <source>
        <strain evidence="1 2">DSM 23365</strain>
    </source>
</reference>
<dbReference type="EMBL" id="AYZM01000131">
    <property type="protein sequence ID" value="KRN20646.1"/>
    <property type="molecule type" value="Genomic_DNA"/>
</dbReference>
<dbReference type="OrthoDB" id="2333306at2"/>